<dbReference type="InterPro" id="IPR003265">
    <property type="entry name" value="HhH-GPD_domain"/>
</dbReference>
<sequence length="568" mass="64100">MPRAKTKSITGPSTSNNLASHTTQEGTDDNKHNVNKGIEDIKIKTEPLELPEEKLSPSKIDLSQFKFEKKPHIKIEYDKESPSKEDVKGLWEPPNWKEFLVNLRIMRANNDAPVDTMGCHMSMDRHASPETYRYQCLISLMLSSQTKDQVTFAAMGRLRARGLTVDNVLSMSDDELGKLIYPVGFWKTKVQYIKKTTQILKDQYKCDIPDTVEKLCKLRGVGPKMAHICMLVAWDKVTGIGVDTHVHRISNRIGWVKKPTSTPEDTRKALETWLPFELWKEVNHLLVGFGQTICLPIGPTCHECLNRDICPSSGKGKKSPMKNVKQEMKSESSDFVKEEVDNDNQVTGVEAGTSKEFHDSEMKDVCEVNNVKVGGNNKLDSKSHTLTKKVTPKKVSNDIKEPEVKEAGVSDEMLNIEDAHVSKKSPRKRKVTPTKAIKQENNLQDDDSDDFEDQNDNLATQNKISRKITPSKGNKKLKASHENAKTQDNYTNRNDSNLEEVKPEVHEEDPDFQGSKIEKKVTKHNGKAKKVLAQKRSPRNKVLNKPKPSGESDGVQNRTRGAKKLNNE</sequence>
<name>A0A8S1B275_ARCPL</name>
<dbReference type="PANTHER" id="PTHR43286">
    <property type="entry name" value="ENDONUCLEASE III-LIKE PROTEIN 1"/>
    <property type="match status" value="1"/>
</dbReference>
<evidence type="ECO:0000256" key="9">
    <source>
        <dbReference type="ARBA" id="ARBA00023204"/>
    </source>
</evidence>
<keyword evidence="16" id="KW-1185">Reference proteome</keyword>
<dbReference type="InterPro" id="IPR003651">
    <property type="entry name" value="Endonuclease3_FeS-loop_motif"/>
</dbReference>
<comment type="cofactor">
    <cofactor evidence="1">
        <name>[4Fe-4S] cluster</name>
        <dbReference type="ChEBI" id="CHEBI:49883"/>
    </cofactor>
</comment>
<dbReference type="Gene3D" id="1.10.1670.10">
    <property type="entry name" value="Helix-hairpin-Helix base-excision DNA repair enzymes (C-terminal)"/>
    <property type="match status" value="1"/>
</dbReference>
<organism evidence="15 16">
    <name type="scientific">Arctia plantaginis</name>
    <name type="common">Wood tiger moth</name>
    <name type="synonym">Phalaena plantaginis</name>
    <dbReference type="NCBI Taxonomy" id="874455"/>
    <lineage>
        <taxon>Eukaryota</taxon>
        <taxon>Metazoa</taxon>
        <taxon>Ecdysozoa</taxon>
        <taxon>Arthropoda</taxon>
        <taxon>Hexapoda</taxon>
        <taxon>Insecta</taxon>
        <taxon>Pterygota</taxon>
        <taxon>Neoptera</taxon>
        <taxon>Endopterygota</taxon>
        <taxon>Lepidoptera</taxon>
        <taxon>Glossata</taxon>
        <taxon>Ditrysia</taxon>
        <taxon>Noctuoidea</taxon>
        <taxon>Erebidae</taxon>
        <taxon>Arctiinae</taxon>
        <taxon>Arctia</taxon>
    </lineage>
</organism>
<dbReference type="GO" id="GO:0003677">
    <property type="term" value="F:DNA binding"/>
    <property type="evidence" value="ECO:0007669"/>
    <property type="project" value="UniProtKB-UniRule"/>
</dbReference>
<keyword evidence="11 12" id="KW-0326">Glycosidase</keyword>
<comment type="catalytic activity">
    <reaction evidence="12">
        <text>2'-deoxyribonucleotide-(2'-deoxyribose 5'-phosphate)-2'-deoxyribonucleotide-DNA = a 3'-end 2'-deoxyribonucleotide-(2,3-dehydro-2,3-deoxyribose 5'-phosphate)-DNA + a 5'-end 5'-phospho-2'-deoxyribonucleoside-DNA + H(+)</text>
        <dbReference type="Rhea" id="RHEA:66592"/>
        <dbReference type="Rhea" id="RHEA-COMP:13180"/>
        <dbReference type="Rhea" id="RHEA-COMP:16897"/>
        <dbReference type="Rhea" id="RHEA-COMP:17067"/>
        <dbReference type="ChEBI" id="CHEBI:15378"/>
        <dbReference type="ChEBI" id="CHEBI:136412"/>
        <dbReference type="ChEBI" id="CHEBI:157695"/>
        <dbReference type="ChEBI" id="CHEBI:167181"/>
        <dbReference type="EC" id="4.2.99.18"/>
    </reaction>
</comment>
<evidence type="ECO:0000313" key="15">
    <source>
        <dbReference type="EMBL" id="CAB3251966.1"/>
    </source>
</evidence>
<feature type="region of interest" description="Disordered" evidence="13">
    <location>
        <begin position="372"/>
        <end position="568"/>
    </location>
</feature>
<keyword evidence="5 12" id="KW-0378">Hydrolase</keyword>
<evidence type="ECO:0000256" key="7">
    <source>
        <dbReference type="ARBA" id="ARBA00023004"/>
    </source>
</evidence>
<dbReference type="GO" id="GO:0000703">
    <property type="term" value="F:oxidized pyrimidine nucleobase lesion DNA N-glycosylase activity"/>
    <property type="evidence" value="ECO:0007669"/>
    <property type="project" value="UniProtKB-UniRule"/>
</dbReference>
<feature type="compositionally biased region" description="Basic residues" evidence="13">
    <location>
        <begin position="521"/>
        <end position="544"/>
    </location>
</feature>
<keyword evidence="12" id="KW-0539">Nucleus</keyword>
<dbReference type="InterPro" id="IPR023170">
    <property type="entry name" value="HhH_base_excis_C"/>
</dbReference>
<dbReference type="GO" id="GO:0005739">
    <property type="term" value="C:mitochondrion"/>
    <property type="evidence" value="ECO:0007669"/>
    <property type="project" value="UniProtKB-SubCell"/>
</dbReference>
<proteinExistence type="inferred from homology"/>
<reference evidence="15 16" key="1">
    <citation type="submission" date="2020-04" db="EMBL/GenBank/DDBJ databases">
        <authorList>
            <person name="Wallbank WR R."/>
            <person name="Pardo Diaz C."/>
            <person name="Kozak K."/>
            <person name="Martin S."/>
            <person name="Jiggins C."/>
            <person name="Moest M."/>
            <person name="Warren A I."/>
            <person name="Byers J.R.P. K."/>
            <person name="Montejo-Kovacevich G."/>
            <person name="Yen C E."/>
        </authorList>
    </citation>
    <scope>NUCLEOTIDE SEQUENCE [LARGE SCALE GENOMIC DNA]</scope>
</reference>
<evidence type="ECO:0000313" key="16">
    <source>
        <dbReference type="Proteomes" id="UP000494106"/>
    </source>
</evidence>
<dbReference type="PANTHER" id="PTHR43286:SF1">
    <property type="entry name" value="ENDONUCLEASE III-LIKE PROTEIN 1"/>
    <property type="match status" value="1"/>
</dbReference>
<evidence type="ECO:0000256" key="8">
    <source>
        <dbReference type="ARBA" id="ARBA00023014"/>
    </source>
</evidence>
<dbReference type="Pfam" id="PF00730">
    <property type="entry name" value="HhH-GPD"/>
    <property type="match status" value="1"/>
</dbReference>
<evidence type="ECO:0000256" key="6">
    <source>
        <dbReference type="ARBA" id="ARBA00022946"/>
    </source>
</evidence>
<comment type="caution">
    <text evidence="12">Lacks conserved residue(s) required for the propagation of feature annotation.</text>
</comment>
<dbReference type="InterPro" id="IPR011257">
    <property type="entry name" value="DNA_glycosylase"/>
</dbReference>
<dbReference type="GO" id="GO:0140078">
    <property type="term" value="F:class I DNA-(apurinic or apyrimidinic site) endonuclease activity"/>
    <property type="evidence" value="ECO:0007669"/>
    <property type="project" value="UniProtKB-EC"/>
</dbReference>
<dbReference type="GO" id="GO:0006289">
    <property type="term" value="P:nucleotide-excision repair"/>
    <property type="evidence" value="ECO:0007669"/>
    <property type="project" value="TreeGrafter"/>
</dbReference>
<feature type="compositionally biased region" description="Polar residues" evidence="13">
    <location>
        <begin position="486"/>
        <end position="495"/>
    </location>
</feature>
<keyword evidence="8" id="KW-0411">Iron-sulfur</keyword>
<dbReference type="InterPro" id="IPR030841">
    <property type="entry name" value="NTH1"/>
</dbReference>
<dbReference type="EC" id="3.2.2.-" evidence="12"/>
<feature type="compositionally biased region" description="Acidic residues" evidence="13">
    <location>
        <begin position="443"/>
        <end position="455"/>
    </location>
</feature>
<keyword evidence="9 12" id="KW-0234">DNA repair</keyword>
<dbReference type="AlphaFoldDB" id="A0A8S1B275"/>
<dbReference type="GO" id="GO:0006285">
    <property type="term" value="P:base-excision repair, AP site formation"/>
    <property type="evidence" value="ECO:0007669"/>
    <property type="project" value="UniProtKB-UniRule"/>
</dbReference>
<dbReference type="CDD" id="cd00056">
    <property type="entry name" value="ENDO3c"/>
    <property type="match status" value="1"/>
</dbReference>
<comment type="caution">
    <text evidence="15">The sequence shown here is derived from an EMBL/GenBank/DDBJ whole genome shotgun (WGS) entry which is preliminary data.</text>
</comment>
<feature type="compositionally biased region" description="Basic and acidic residues" evidence="13">
    <location>
        <begin position="28"/>
        <end position="55"/>
    </location>
</feature>
<dbReference type="GO" id="GO:0046872">
    <property type="term" value="F:metal ion binding"/>
    <property type="evidence" value="ECO:0007669"/>
    <property type="project" value="UniProtKB-KW"/>
</dbReference>
<comment type="similarity">
    <text evidence="12">Belongs to the Nth/MutY family.</text>
</comment>
<feature type="compositionally biased region" description="Polar residues" evidence="13">
    <location>
        <begin position="7"/>
        <end position="25"/>
    </location>
</feature>
<dbReference type="Gene3D" id="1.10.340.30">
    <property type="entry name" value="Hypothetical protein, domain 2"/>
    <property type="match status" value="1"/>
</dbReference>
<evidence type="ECO:0000259" key="14">
    <source>
        <dbReference type="SMART" id="SM00478"/>
    </source>
</evidence>
<keyword evidence="10 12" id="KW-0456">Lyase</keyword>
<keyword evidence="7" id="KW-0408">Iron</keyword>
<feature type="compositionally biased region" description="Basic and acidic residues" evidence="13">
    <location>
        <begin position="395"/>
        <end position="408"/>
    </location>
</feature>
<keyword evidence="12" id="KW-0496">Mitochondrion</keyword>
<evidence type="ECO:0000256" key="10">
    <source>
        <dbReference type="ARBA" id="ARBA00023239"/>
    </source>
</evidence>
<dbReference type="EC" id="4.2.99.18" evidence="12"/>
<evidence type="ECO:0000256" key="3">
    <source>
        <dbReference type="ARBA" id="ARBA00022723"/>
    </source>
</evidence>
<evidence type="ECO:0000256" key="12">
    <source>
        <dbReference type="HAMAP-Rule" id="MF_03183"/>
    </source>
</evidence>
<dbReference type="FunFam" id="1.10.340.30:FF:000005">
    <property type="entry name" value="Endonuclease III-like protein 1"/>
    <property type="match status" value="1"/>
</dbReference>
<dbReference type="GO" id="GO:0051539">
    <property type="term" value="F:4 iron, 4 sulfur cluster binding"/>
    <property type="evidence" value="ECO:0007669"/>
    <property type="project" value="UniProtKB-KW"/>
</dbReference>
<evidence type="ECO:0000256" key="13">
    <source>
        <dbReference type="SAM" id="MobiDB-lite"/>
    </source>
</evidence>
<keyword evidence="3" id="KW-0479">Metal-binding</keyword>
<keyword evidence="4 12" id="KW-0227">DNA damage</keyword>
<dbReference type="SMART" id="SM00525">
    <property type="entry name" value="FES"/>
    <property type="match status" value="1"/>
</dbReference>
<evidence type="ECO:0000256" key="2">
    <source>
        <dbReference type="ARBA" id="ARBA00022485"/>
    </source>
</evidence>
<dbReference type="FunFam" id="1.10.1670.10:FF:000003">
    <property type="entry name" value="Endonuclease III homolog"/>
    <property type="match status" value="1"/>
</dbReference>
<evidence type="ECO:0000256" key="1">
    <source>
        <dbReference type="ARBA" id="ARBA00001966"/>
    </source>
</evidence>
<dbReference type="SUPFAM" id="SSF48150">
    <property type="entry name" value="DNA-glycosylase"/>
    <property type="match status" value="1"/>
</dbReference>
<gene>
    <name evidence="12" type="primary">NTH1</name>
    <name evidence="15" type="ORF">APLA_LOCUS13278</name>
</gene>
<feature type="compositionally biased region" description="Basic residues" evidence="13">
    <location>
        <begin position="422"/>
        <end position="432"/>
    </location>
</feature>
<dbReference type="OrthoDB" id="2099276at2759"/>
<dbReference type="Proteomes" id="UP000494106">
    <property type="component" value="Unassembled WGS sequence"/>
</dbReference>
<dbReference type="HAMAP" id="MF_03183">
    <property type="entry name" value="Endonuclease_III_Nth"/>
    <property type="match status" value="1"/>
</dbReference>
<dbReference type="EMBL" id="CADEBC010000551">
    <property type="protein sequence ID" value="CAB3251966.1"/>
    <property type="molecule type" value="Genomic_DNA"/>
</dbReference>
<protein>
    <recommendedName>
        <fullName evidence="12">Endonuclease III homolog</fullName>
        <ecNumber evidence="12">3.2.2.-</ecNumber>
        <ecNumber evidence="12">4.2.99.18</ecNumber>
    </recommendedName>
    <alternativeName>
        <fullName evidence="12">Bifunctional DNA N-glycosylase/DNA-(apurinic or apyrimidinic site) lyase</fullName>
        <shortName evidence="12">DNA glycosylase/AP lyase</shortName>
    </alternativeName>
</protein>
<feature type="domain" description="HhH-GPD" evidence="14">
    <location>
        <begin position="142"/>
        <end position="292"/>
    </location>
</feature>
<accession>A0A8S1B275</accession>
<evidence type="ECO:0000256" key="4">
    <source>
        <dbReference type="ARBA" id="ARBA00022763"/>
    </source>
</evidence>
<dbReference type="SMART" id="SM00478">
    <property type="entry name" value="ENDO3c"/>
    <property type="match status" value="1"/>
</dbReference>
<evidence type="ECO:0000256" key="11">
    <source>
        <dbReference type="ARBA" id="ARBA00023295"/>
    </source>
</evidence>
<keyword evidence="6" id="KW-0809">Transit peptide</keyword>
<evidence type="ECO:0000256" key="5">
    <source>
        <dbReference type="ARBA" id="ARBA00022801"/>
    </source>
</evidence>
<dbReference type="GO" id="GO:0005634">
    <property type="term" value="C:nucleus"/>
    <property type="evidence" value="ECO:0007669"/>
    <property type="project" value="UniProtKB-SubCell"/>
</dbReference>
<feature type="region of interest" description="Disordered" evidence="13">
    <location>
        <begin position="1"/>
        <end position="55"/>
    </location>
</feature>
<comment type="subcellular location">
    <subcellularLocation>
        <location evidence="12">Nucleus</location>
    </subcellularLocation>
    <subcellularLocation>
        <location evidence="12">Mitochondrion</location>
    </subcellularLocation>
</comment>
<comment type="function">
    <text evidence="12">Bifunctional DNA N-glycosylase with associated apurinic/apyrimidinic (AP) lyase function that catalyzes the first step in base excision repair (BER), the primary repair pathway for the repair of oxidative DNA damage. The DNA N-glycosylase activity releases the damaged DNA base from DNA by cleaving the N-glycosidic bond, leaving an AP site. The AP lyase activity cleaves the phosphodiester bond 3' to the AP site by a beta-elimination. Primarily recognizes and repairs oxidative base damage of pyrimidines.</text>
</comment>
<keyword evidence="2" id="KW-0004">4Fe-4S</keyword>